<dbReference type="Pfam" id="PF01230">
    <property type="entry name" value="HIT"/>
    <property type="match status" value="1"/>
</dbReference>
<protein>
    <submittedName>
        <fullName evidence="3">Diadenosine tetraphosphate (Ap4A) HIT family hydrolase</fullName>
    </submittedName>
</protein>
<organism evidence="3 4">
    <name type="scientific">Oharaeibacter diazotrophicus</name>
    <dbReference type="NCBI Taxonomy" id="1920512"/>
    <lineage>
        <taxon>Bacteria</taxon>
        <taxon>Pseudomonadati</taxon>
        <taxon>Pseudomonadota</taxon>
        <taxon>Alphaproteobacteria</taxon>
        <taxon>Hyphomicrobiales</taxon>
        <taxon>Pleomorphomonadaceae</taxon>
        <taxon>Oharaeibacter</taxon>
    </lineage>
</organism>
<accession>A0A4R6R9L2</accession>
<reference evidence="3 4" key="1">
    <citation type="submission" date="2019-03" db="EMBL/GenBank/DDBJ databases">
        <title>Genomic Encyclopedia of Type Strains, Phase IV (KMG-IV): sequencing the most valuable type-strain genomes for metagenomic binning, comparative biology and taxonomic classification.</title>
        <authorList>
            <person name="Goeker M."/>
        </authorList>
    </citation>
    <scope>NUCLEOTIDE SEQUENCE [LARGE SCALE GENOMIC DNA]</scope>
    <source>
        <strain evidence="3 4">DSM 102969</strain>
    </source>
</reference>
<comment type="caution">
    <text evidence="1">Lacks conserved residue(s) required for the propagation of feature annotation.</text>
</comment>
<evidence type="ECO:0000259" key="2">
    <source>
        <dbReference type="PROSITE" id="PS51084"/>
    </source>
</evidence>
<dbReference type="EMBL" id="SNXY01000010">
    <property type="protein sequence ID" value="TDP82545.1"/>
    <property type="molecule type" value="Genomic_DNA"/>
</dbReference>
<gene>
    <name evidence="3" type="ORF">EDD54_3814</name>
</gene>
<dbReference type="GO" id="GO:0016787">
    <property type="term" value="F:hydrolase activity"/>
    <property type="evidence" value="ECO:0007669"/>
    <property type="project" value="UniProtKB-KW"/>
</dbReference>
<keyword evidence="4" id="KW-1185">Reference proteome</keyword>
<dbReference type="InterPro" id="IPR011146">
    <property type="entry name" value="HIT-like"/>
</dbReference>
<sequence>MTAFELDPRLAADTLPLGELGLSRLLLMNDRTYPWLILVPRRAGLAELIDLPAAERHRLMDEIALVSTALRDLARPDKINVGALGNMVRQLHVHVIARFTTDPAWAGPVWGKTAAVPYSEAGARDMAERLAAVLGDALRPM</sequence>
<keyword evidence="3" id="KW-0378">Hydrolase</keyword>
<proteinExistence type="predicted"/>
<evidence type="ECO:0000256" key="1">
    <source>
        <dbReference type="PROSITE-ProRule" id="PRU00464"/>
    </source>
</evidence>
<feature type="domain" description="HIT" evidence="2">
    <location>
        <begin position="36"/>
        <end position="105"/>
    </location>
</feature>
<evidence type="ECO:0000313" key="3">
    <source>
        <dbReference type="EMBL" id="TDP82545.1"/>
    </source>
</evidence>
<dbReference type="InterPro" id="IPR026026">
    <property type="entry name" value="HIT_Hint"/>
</dbReference>
<name>A0A4R6R9L2_9HYPH</name>
<dbReference type="AlphaFoldDB" id="A0A4R6R9L2"/>
<dbReference type="InterPro" id="IPR036265">
    <property type="entry name" value="HIT-like_sf"/>
</dbReference>
<evidence type="ECO:0000313" key="4">
    <source>
        <dbReference type="Proteomes" id="UP000294547"/>
    </source>
</evidence>
<comment type="caution">
    <text evidence="3">The sequence shown here is derived from an EMBL/GenBank/DDBJ whole genome shotgun (WGS) entry which is preliminary data.</text>
</comment>
<dbReference type="PROSITE" id="PS51084">
    <property type="entry name" value="HIT_2"/>
    <property type="match status" value="1"/>
</dbReference>
<dbReference type="RefSeq" id="WP_126539146.1">
    <property type="nucleotide sequence ID" value="NZ_BSPM01000007.1"/>
</dbReference>
<dbReference type="Proteomes" id="UP000294547">
    <property type="component" value="Unassembled WGS sequence"/>
</dbReference>
<dbReference type="SUPFAM" id="SSF54197">
    <property type="entry name" value="HIT-like"/>
    <property type="match status" value="1"/>
</dbReference>
<dbReference type="OrthoDB" id="9799145at2"/>
<dbReference type="Gene3D" id="3.30.428.10">
    <property type="entry name" value="HIT-like"/>
    <property type="match status" value="1"/>
</dbReference>
<dbReference type="PIRSF" id="PIRSF000714">
    <property type="entry name" value="HIT"/>
    <property type="match status" value="1"/>
</dbReference>